<sequence length="136" mass="14559">MNNDGNPCMSCGACCALFRVSFYWAEADDGAGRVPAALTEPLTPFLRCMAGSNDRPPHCRALLGQIGYSVSGAIYASRPSPCREFRMSGEEGLANAACDRARAHYGLPPLARPAAQWEIIMPHSPRDDALGCQAVD</sequence>
<dbReference type="AlphaFoldDB" id="W0HPS8"/>
<keyword evidence="2" id="KW-1185">Reference proteome</keyword>
<dbReference type="InterPro" id="IPR005358">
    <property type="entry name" value="Puta_zinc/iron-chelating_dom"/>
</dbReference>
<dbReference type="eggNOG" id="COG0727">
    <property type="taxonomic scope" value="Bacteria"/>
</dbReference>
<dbReference type="PATRIC" id="fig|2342.5.peg.2675"/>
<evidence type="ECO:0000313" key="1">
    <source>
        <dbReference type="EMBL" id="AHF74220.1"/>
    </source>
</evidence>
<dbReference type="Proteomes" id="UP000019025">
    <property type="component" value="Chromosome"/>
</dbReference>
<evidence type="ECO:0008006" key="3">
    <source>
        <dbReference type="Google" id="ProtNLM"/>
    </source>
</evidence>
<evidence type="ECO:0000313" key="2">
    <source>
        <dbReference type="Proteomes" id="UP000019025"/>
    </source>
</evidence>
<dbReference type="EMBL" id="CP006568">
    <property type="protein sequence ID" value="AHF74220.1"/>
    <property type="molecule type" value="Genomic_DNA"/>
</dbReference>
<dbReference type="KEGG" id="pes:SOPEG_2515"/>
<accession>W0HPS8</accession>
<dbReference type="HOGENOM" id="CLU_123885_0_0_6"/>
<dbReference type="STRING" id="2342.SOPEG_2515"/>
<proteinExistence type="predicted"/>
<dbReference type="Pfam" id="PF03692">
    <property type="entry name" value="CxxCxxCC"/>
    <property type="match status" value="1"/>
</dbReference>
<gene>
    <name evidence="1" type="ORF">SOPEG_2515</name>
</gene>
<reference evidence="1 2" key="1">
    <citation type="journal article" date="2014" name="Genome Biol. Evol.">
        <title>Genome degeneration and adaptation in a nascent stage of symbiosis.</title>
        <authorList>
            <person name="Oakeson K.F."/>
            <person name="Gil R."/>
            <person name="Clayton A.L."/>
            <person name="Dunn D.M."/>
            <person name="von Niederhausern A.C."/>
            <person name="Hamil C."/>
            <person name="Aoyagi A."/>
            <person name="Duval B."/>
            <person name="Baca A."/>
            <person name="Silva F.J."/>
            <person name="Vallier A."/>
            <person name="Jackson D.G."/>
            <person name="Latorre A."/>
            <person name="Weiss R.B."/>
            <person name="Heddi A."/>
            <person name="Moya A."/>
            <person name="Dale C."/>
        </authorList>
    </citation>
    <scope>NUCLEOTIDE SEQUENCE [LARGE SCALE GENOMIC DNA]</scope>
    <source>
        <strain evidence="2">none</strain>
    </source>
</reference>
<name>W0HPS8_9GAMM</name>
<dbReference type="RefSeq" id="WP_025245745.1">
    <property type="nucleotide sequence ID" value="NZ_CP006568.1"/>
</dbReference>
<protein>
    <recommendedName>
        <fullName evidence="3">Ferredoxin</fullName>
    </recommendedName>
</protein>
<organism evidence="1 2">
    <name type="scientific">Candidatus Sodalis pierantonii str. SOPE</name>
    <dbReference type="NCBI Taxonomy" id="2342"/>
    <lineage>
        <taxon>Bacteria</taxon>
        <taxon>Pseudomonadati</taxon>
        <taxon>Pseudomonadota</taxon>
        <taxon>Gammaproteobacteria</taxon>
        <taxon>Enterobacterales</taxon>
        <taxon>Bruguierivoracaceae</taxon>
        <taxon>Sodalis</taxon>
    </lineage>
</organism>